<dbReference type="PANTHER" id="PTHR34301:SF8">
    <property type="entry name" value="ATPASE DOMAIN-CONTAINING PROTEIN"/>
    <property type="match status" value="1"/>
</dbReference>
<evidence type="ECO:0000313" key="1">
    <source>
        <dbReference type="EMBL" id="WEK37641.1"/>
    </source>
</evidence>
<evidence type="ECO:0008006" key="3">
    <source>
        <dbReference type="Google" id="ProtNLM"/>
    </source>
</evidence>
<reference evidence="1" key="1">
    <citation type="submission" date="2023-03" db="EMBL/GenBank/DDBJ databases">
        <title>Andean soil-derived lignocellulolytic bacterial consortium as a source of novel taxa and putative plastic-active enzymes.</title>
        <authorList>
            <person name="Diaz-Garcia L."/>
            <person name="Chuvochina M."/>
            <person name="Feuerriegel G."/>
            <person name="Bunk B."/>
            <person name="Sproer C."/>
            <person name="Streit W.R."/>
            <person name="Rodriguez L.M."/>
            <person name="Overmann J."/>
            <person name="Jimenez D.J."/>
        </authorList>
    </citation>
    <scope>NUCLEOTIDE SEQUENCE</scope>
    <source>
        <strain evidence="1">MAG 7</strain>
    </source>
</reference>
<dbReference type="InterPro" id="IPR027417">
    <property type="entry name" value="P-loop_NTPase"/>
</dbReference>
<dbReference type="PANTHER" id="PTHR34301">
    <property type="entry name" value="DNA-BINDING PROTEIN-RELATED"/>
    <property type="match status" value="1"/>
</dbReference>
<gene>
    <name evidence="1" type="ORF">P0Y53_09010</name>
</gene>
<dbReference type="AlphaFoldDB" id="A0AAJ6BJQ3"/>
<organism evidence="1 2">
    <name type="scientific">Candidatus Pseudobacter hemicellulosilyticus</name>
    <dbReference type="NCBI Taxonomy" id="3121375"/>
    <lineage>
        <taxon>Bacteria</taxon>
        <taxon>Pseudomonadati</taxon>
        <taxon>Bacteroidota</taxon>
        <taxon>Chitinophagia</taxon>
        <taxon>Chitinophagales</taxon>
        <taxon>Chitinophagaceae</taxon>
        <taxon>Pseudobacter</taxon>
    </lineage>
</organism>
<proteinExistence type="predicted"/>
<dbReference type="Proteomes" id="UP001220610">
    <property type="component" value="Chromosome"/>
</dbReference>
<name>A0AAJ6BJQ3_9BACT</name>
<sequence>MKNTVGPPARGDNFYQRHTEVDRIRNRIRDLNNIYIAAPRRIGKTSLLFHLLDKKVDDNVYVYVDTEAIDNEADFFRKLAKEVLNAEEIKNSDRVKKLLESGNKFLRKIKGLSIMGTGIDFQESGLETNHKENFENLLAGLEFHGDSKLVLMIDEFPQTIQNIADVHGGDARPAIRFLQANREIRLHPAIQSKVIFIYTGSIGLNHTVSLIGGSAFINDLNALEVQPLNRTDASELLVALLNRRGVKIEGEVIAYILNIIEWLIPFYIQLIAQEVLEVSIRGEQITCHTVDAFFSRIVESRNNHHFEDYHKRIRKHFKDDEQRFALELLNSIAEQDTLPRSVAFDLAMKYNVEEKCRYIIDSLMHDGYINNNGAPNIYRFNSPILRMWWRRFICQ</sequence>
<accession>A0AAJ6BJQ3</accession>
<dbReference type="SUPFAM" id="SSF52540">
    <property type="entry name" value="P-loop containing nucleoside triphosphate hydrolases"/>
    <property type="match status" value="1"/>
</dbReference>
<dbReference type="Gene3D" id="3.40.50.300">
    <property type="entry name" value="P-loop containing nucleotide triphosphate hydrolases"/>
    <property type="match status" value="1"/>
</dbReference>
<protein>
    <recommendedName>
        <fullName evidence="3">ATP-binding protein</fullName>
    </recommendedName>
</protein>
<evidence type="ECO:0000313" key="2">
    <source>
        <dbReference type="Proteomes" id="UP001220610"/>
    </source>
</evidence>
<dbReference type="EMBL" id="CP119311">
    <property type="protein sequence ID" value="WEK37641.1"/>
    <property type="molecule type" value="Genomic_DNA"/>
</dbReference>